<evidence type="ECO:0000313" key="3">
    <source>
        <dbReference type="EMBL" id="ETW74823.1"/>
    </source>
</evidence>
<dbReference type="AlphaFoldDB" id="W4JMS2"/>
<dbReference type="EMBL" id="KI925467">
    <property type="protein sequence ID" value="ETW74823.1"/>
    <property type="molecule type" value="Genomic_DNA"/>
</dbReference>
<evidence type="ECO:0000259" key="2">
    <source>
        <dbReference type="Pfam" id="PF20415"/>
    </source>
</evidence>
<dbReference type="HOGENOM" id="CLU_066470_1_0_1"/>
<dbReference type="RefSeq" id="XP_009553298.1">
    <property type="nucleotide sequence ID" value="XM_009555003.1"/>
</dbReference>
<dbReference type="Pfam" id="PF20415">
    <property type="entry name" value="DUF6699"/>
    <property type="match status" value="1"/>
</dbReference>
<sequence>MANPPTGWYPLPPQYPPYHQFPLSSMNTRPRSHSYPPPPRPPAPMPPPTAPPYYRTFAQQPFPQPRRHTVSHPQWRPEGNAYIPRPLTPHLDYRRLFNPPLPPQPQIHILLTGNSTTPLLVFDLSAPVVSPRRRINPTQAIPLTALEIDQSATYPELQHLRIVCDAIPQWTLDLHITGRSIYPPRPDRAAIPYITVGDILHALHSHLHQDVTRDEWARLLPEQELDVSRAFTRRYKSSGAVRRAQSDGVKRVDFLLRRYHFKGFVWLYPENRIGRMNLLVGSEP</sequence>
<dbReference type="KEGG" id="hir:HETIRDRAFT_482623"/>
<accession>W4JMS2</accession>
<feature type="region of interest" description="Disordered" evidence="1">
    <location>
        <begin position="19"/>
        <end position="50"/>
    </location>
</feature>
<evidence type="ECO:0000313" key="4">
    <source>
        <dbReference type="Proteomes" id="UP000030671"/>
    </source>
</evidence>
<proteinExistence type="predicted"/>
<name>W4JMS2_HETIT</name>
<feature type="compositionally biased region" description="Pro residues" evidence="1">
    <location>
        <begin position="35"/>
        <end position="50"/>
    </location>
</feature>
<feature type="domain" description="DUF6699" evidence="2">
    <location>
        <begin position="121"/>
        <end position="264"/>
    </location>
</feature>
<dbReference type="InterPro" id="IPR046522">
    <property type="entry name" value="DUF6699"/>
</dbReference>
<organism evidence="3 4">
    <name type="scientific">Heterobasidion irregulare (strain TC 32-1)</name>
    <dbReference type="NCBI Taxonomy" id="747525"/>
    <lineage>
        <taxon>Eukaryota</taxon>
        <taxon>Fungi</taxon>
        <taxon>Dikarya</taxon>
        <taxon>Basidiomycota</taxon>
        <taxon>Agaricomycotina</taxon>
        <taxon>Agaricomycetes</taxon>
        <taxon>Russulales</taxon>
        <taxon>Bondarzewiaceae</taxon>
        <taxon>Heterobasidion</taxon>
        <taxon>Heterobasidion annosum species complex</taxon>
    </lineage>
</organism>
<protein>
    <recommendedName>
        <fullName evidence="2">DUF6699 domain-containing protein</fullName>
    </recommendedName>
</protein>
<keyword evidence="4" id="KW-1185">Reference proteome</keyword>
<dbReference type="eggNOG" id="ENOG502SQEP">
    <property type="taxonomic scope" value="Eukaryota"/>
</dbReference>
<dbReference type="InParanoid" id="W4JMS2"/>
<gene>
    <name evidence="3" type="ORF">HETIRDRAFT_482623</name>
</gene>
<evidence type="ECO:0000256" key="1">
    <source>
        <dbReference type="SAM" id="MobiDB-lite"/>
    </source>
</evidence>
<dbReference type="GeneID" id="20678043"/>
<dbReference type="Proteomes" id="UP000030671">
    <property type="component" value="Unassembled WGS sequence"/>
</dbReference>
<reference evidence="3 4" key="1">
    <citation type="journal article" date="2012" name="New Phytol.">
        <title>Insight into trade-off between wood decay and parasitism from the genome of a fungal forest pathogen.</title>
        <authorList>
            <person name="Olson A."/>
            <person name="Aerts A."/>
            <person name="Asiegbu F."/>
            <person name="Belbahri L."/>
            <person name="Bouzid O."/>
            <person name="Broberg A."/>
            <person name="Canback B."/>
            <person name="Coutinho P.M."/>
            <person name="Cullen D."/>
            <person name="Dalman K."/>
            <person name="Deflorio G."/>
            <person name="van Diepen L.T."/>
            <person name="Dunand C."/>
            <person name="Duplessis S."/>
            <person name="Durling M."/>
            <person name="Gonthier P."/>
            <person name="Grimwood J."/>
            <person name="Fossdal C.G."/>
            <person name="Hansson D."/>
            <person name="Henrissat B."/>
            <person name="Hietala A."/>
            <person name="Himmelstrand K."/>
            <person name="Hoffmeister D."/>
            <person name="Hogberg N."/>
            <person name="James T.Y."/>
            <person name="Karlsson M."/>
            <person name="Kohler A."/>
            <person name="Kues U."/>
            <person name="Lee Y.H."/>
            <person name="Lin Y.C."/>
            <person name="Lind M."/>
            <person name="Lindquist E."/>
            <person name="Lombard V."/>
            <person name="Lucas S."/>
            <person name="Lunden K."/>
            <person name="Morin E."/>
            <person name="Murat C."/>
            <person name="Park J."/>
            <person name="Raffaello T."/>
            <person name="Rouze P."/>
            <person name="Salamov A."/>
            <person name="Schmutz J."/>
            <person name="Solheim H."/>
            <person name="Stahlberg J."/>
            <person name="Velez H."/>
            <person name="de Vries R.P."/>
            <person name="Wiebenga A."/>
            <person name="Woodward S."/>
            <person name="Yakovlev I."/>
            <person name="Garbelotto M."/>
            <person name="Martin F."/>
            <person name="Grigoriev I.V."/>
            <person name="Stenlid J."/>
        </authorList>
    </citation>
    <scope>NUCLEOTIDE SEQUENCE [LARGE SCALE GENOMIC DNA]</scope>
    <source>
        <strain evidence="3 4">TC 32-1</strain>
    </source>
</reference>
<dbReference type="OrthoDB" id="3251728at2759"/>